<evidence type="ECO:0000259" key="1">
    <source>
        <dbReference type="Pfam" id="PF04773"/>
    </source>
</evidence>
<dbReference type="FunFam" id="2.60.120.1440:FF:000001">
    <property type="entry name" value="Putative anti-sigma factor"/>
    <property type="match status" value="1"/>
</dbReference>
<sequence>MDFENYQVKDFITDRSFINYFLKSNEQDQRFWKQWLSEHPEKATLVQEAETYLTEIYPTLAEEEYAREYQRFRHTINRTQVEKPAKTNVVKLFLAQLVKHRIAASIIALLGLTAFWLLSQQYIRHQQTAEANQPVEWIEKFAPKGQKSTITLTDGSKIKLNSGSKIRFPKVFAKDIRKVYLEGEAFFDVEQDSTRPFIVHANNVSTKVLGTSFNIRSSSFHNNVEVALVSGHVEVMDLQTDQKLRLIPNELAEVNRSTLQLKKRTFETEQLLGWKEGILQFREATFLEVVETLKNWYNVEIQYTQVPKTKALTAEFDNQSLDTVLQGLSFLMKFSYEIQGSKVIIH</sequence>
<protein>
    <submittedName>
        <fullName evidence="3">FecR domain-containing protein</fullName>
    </submittedName>
</protein>
<dbReference type="Gene3D" id="3.55.50.30">
    <property type="match status" value="1"/>
</dbReference>
<evidence type="ECO:0000313" key="3">
    <source>
        <dbReference type="EMBL" id="MEN7549562.1"/>
    </source>
</evidence>
<dbReference type="Pfam" id="PF04773">
    <property type="entry name" value="FecR"/>
    <property type="match status" value="1"/>
</dbReference>
<dbReference type="InterPro" id="IPR006860">
    <property type="entry name" value="FecR"/>
</dbReference>
<dbReference type="GO" id="GO:0016989">
    <property type="term" value="F:sigma factor antagonist activity"/>
    <property type="evidence" value="ECO:0007669"/>
    <property type="project" value="TreeGrafter"/>
</dbReference>
<dbReference type="PANTHER" id="PTHR30273">
    <property type="entry name" value="PERIPLASMIC SIGNAL SENSOR AND SIGMA FACTOR ACTIVATOR FECR-RELATED"/>
    <property type="match status" value="1"/>
</dbReference>
<dbReference type="Pfam" id="PF16344">
    <property type="entry name" value="FecR_C"/>
    <property type="match status" value="1"/>
</dbReference>
<proteinExistence type="predicted"/>
<dbReference type="InterPro" id="IPR032508">
    <property type="entry name" value="FecR_C"/>
</dbReference>
<dbReference type="RefSeq" id="WP_346822341.1">
    <property type="nucleotide sequence ID" value="NZ_JBDKWZ010000009.1"/>
</dbReference>
<keyword evidence="4" id="KW-1185">Reference proteome</keyword>
<dbReference type="InterPro" id="IPR012373">
    <property type="entry name" value="Ferrdict_sens_TM"/>
</dbReference>
<accession>A0AAW9S7T2</accession>
<dbReference type="PANTHER" id="PTHR30273:SF2">
    <property type="entry name" value="PROTEIN FECR"/>
    <property type="match status" value="1"/>
</dbReference>
<dbReference type="AlphaFoldDB" id="A0AAW9S7T2"/>
<name>A0AAW9S7T2_9BACT</name>
<dbReference type="EMBL" id="JBDKWZ010000009">
    <property type="protein sequence ID" value="MEN7549562.1"/>
    <property type="molecule type" value="Genomic_DNA"/>
</dbReference>
<organism evidence="3 4">
    <name type="scientific">Rapidithrix thailandica</name>
    <dbReference type="NCBI Taxonomy" id="413964"/>
    <lineage>
        <taxon>Bacteria</taxon>
        <taxon>Pseudomonadati</taxon>
        <taxon>Bacteroidota</taxon>
        <taxon>Cytophagia</taxon>
        <taxon>Cytophagales</taxon>
        <taxon>Flammeovirgaceae</taxon>
        <taxon>Rapidithrix</taxon>
    </lineage>
</organism>
<feature type="domain" description="Protein FecR C-terminal" evidence="2">
    <location>
        <begin position="279"/>
        <end position="345"/>
    </location>
</feature>
<evidence type="ECO:0000259" key="2">
    <source>
        <dbReference type="Pfam" id="PF16344"/>
    </source>
</evidence>
<dbReference type="PIRSF" id="PIRSF018266">
    <property type="entry name" value="FecR"/>
    <property type="match status" value="1"/>
</dbReference>
<gene>
    <name evidence="3" type="ORF">AAG747_16685</name>
</gene>
<dbReference type="Gene3D" id="2.60.120.1440">
    <property type="match status" value="1"/>
</dbReference>
<feature type="domain" description="FecR protein" evidence="1">
    <location>
        <begin position="144"/>
        <end position="234"/>
    </location>
</feature>
<dbReference type="Proteomes" id="UP001403385">
    <property type="component" value="Unassembled WGS sequence"/>
</dbReference>
<reference evidence="3 4" key="1">
    <citation type="submission" date="2024-04" db="EMBL/GenBank/DDBJ databases">
        <title>Novel genus in family Flammeovirgaceae.</title>
        <authorList>
            <person name="Nguyen T.H."/>
            <person name="Vuong T.Q."/>
            <person name="Le H."/>
            <person name="Kim S.-G."/>
        </authorList>
    </citation>
    <scope>NUCLEOTIDE SEQUENCE [LARGE SCALE GENOMIC DNA]</scope>
    <source>
        <strain evidence="3 4">JCM 23209</strain>
    </source>
</reference>
<comment type="caution">
    <text evidence="3">The sequence shown here is derived from an EMBL/GenBank/DDBJ whole genome shotgun (WGS) entry which is preliminary data.</text>
</comment>
<evidence type="ECO:0000313" key="4">
    <source>
        <dbReference type="Proteomes" id="UP001403385"/>
    </source>
</evidence>